<dbReference type="SMART" id="SM00091">
    <property type="entry name" value="PAS"/>
    <property type="match status" value="2"/>
</dbReference>
<keyword evidence="1" id="KW-0418">Kinase</keyword>
<dbReference type="CDD" id="cd00130">
    <property type="entry name" value="PAS"/>
    <property type="match status" value="2"/>
</dbReference>
<dbReference type="Pfam" id="PF08447">
    <property type="entry name" value="PAS_3"/>
    <property type="match status" value="1"/>
</dbReference>
<dbReference type="PANTHER" id="PTHR44757">
    <property type="entry name" value="DIGUANYLATE CYCLASE DGCP"/>
    <property type="match status" value="1"/>
</dbReference>
<feature type="domain" description="PAS" evidence="3">
    <location>
        <begin position="93"/>
        <end position="148"/>
    </location>
</feature>
<organism evidence="6 7">
    <name type="scientific">Marinobacter lacisalsi</name>
    <dbReference type="NCBI Taxonomy" id="475979"/>
    <lineage>
        <taxon>Bacteria</taxon>
        <taxon>Pseudomonadati</taxon>
        <taxon>Pseudomonadota</taxon>
        <taxon>Gammaproteobacteria</taxon>
        <taxon>Pseudomonadales</taxon>
        <taxon>Marinobacteraceae</taxon>
        <taxon>Marinobacter</taxon>
    </lineage>
</organism>
<keyword evidence="2" id="KW-0472">Membrane</keyword>
<dbReference type="SUPFAM" id="SSF55785">
    <property type="entry name" value="PYP-like sensor domain (PAS domain)"/>
    <property type="match status" value="2"/>
</dbReference>
<evidence type="ECO:0000256" key="2">
    <source>
        <dbReference type="SAM" id="Phobius"/>
    </source>
</evidence>
<feature type="transmembrane region" description="Helical" evidence="2">
    <location>
        <begin position="52"/>
        <end position="70"/>
    </location>
</feature>
<dbReference type="NCBIfam" id="TIGR00229">
    <property type="entry name" value="sensory_box"/>
    <property type="match status" value="2"/>
</dbReference>
<dbReference type="SMART" id="SM00086">
    <property type="entry name" value="PAC"/>
    <property type="match status" value="2"/>
</dbReference>
<keyword evidence="2" id="KW-1133">Transmembrane helix</keyword>
<accession>A0ABV8QDW0</accession>
<dbReference type="InterPro" id="IPR001610">
    <property type="entry name" value="PAC"/>
</dbReference>
<dbReference type="EC" id="2.7.7.65" evidence="6"/>
<dbReference type="RefSeq" id="WP_379884710.1">
    <property type="nucleotide sequence ID" value="NZ_JBHSDI010000001.1"/>
</dbReference>
<dbReference type="InterPro" id="IPR052155">
    <property type="entry name" value="Biofilm_reg_signaling"/>
</dbReference>
<dbReference type="PROSITE" id="PS50113">
    <property type="entry name" value="PAC"/>
    <property type="match status" value="1"/>
</dbReference>
<evidence type="ECO:0000259" key="3">
    <source>
        <dbReference type="PROSITE" id="PS50112"/>
    </source>
</evidence>
<keyword evidence="2" id="KW-0812">Transmembrane</keyword>
<dbReference type="InterPro" id="IPR013656">
    <property type="entry name" value="PAS_4"/>
</dbReference>
<evidence type="ECO:0000256" key="1">
    <source>
        <dbReference type="ARBA" id="ARBA00022777"/>
    </source>
</evidence>
<dbReference type="PROSITE" id="PS50887">
    <property type="entry name" value="GGDEF"/>
    <property type="match status" value="1"/>
</dbReference>
<feature type="domain" description="GGDEF" evidence="5">
    <location>
        <begin position="383"/>
        <end position="517"/>
    </location>
</feature>
<dbReference type="SUPFAM" id="SSF55073">
    <property type="entry name" value="Nucleotide cyclase"/>
    <property type="match status" value="1"/>
</dbReference>
<evidence type="ECO:0000259" key="5">
    <source>
        <dbReference type="PROSITE" id="PS50887"/>
    </source>
</evidence>
<dbReference type="InterPro" id="IPR043128">
    <property type="entry name" value="Rev_trsase/Diguanyl_cyclase"/>
</dbReference>
<feature type="transmembrane region" description="Helical" evidence="2">
    <location>
        <begin position="15"/>
        <end position="32"/>
    </location>
</feature>
<dbReference type="InterPro" id="IPR000160">
    <property type="entry name" value="GGDEF_dom"/>
</dbReference>
<feature type="domain" description="PAS" evidence="3">
    <location>
        <begin position="223"/>
        <end position="298"/>
    </location>
</feature>
<dbReference type="Gene3D" id="3.30.450.20">
    <property type="entry name" value="PAS domain"/>
    <property type="match status" value="2"/>
</dbReference>
<sequence length="530" mass="59626">MNHTKRSGTPVKRSLKVALVYLLVGGLWILFSDAAVERVVSDPEMLTRLQTWKGWAFVAFTGGVLYLVMLRQFQNDRVMLDRQLGQQEEIRRLSQFQQSVIDNANIWINVLDPDGRVLIWNRAAEEISGYSSDAVTGSDTVWEKLYPDPDYRAWVLERVSRIMAGDEEAEGLETTIATGHNGNRTIAWNSRSFLDAAGRTAGSIAIGMDVTEPRAAESTLKARERQLRTIMDNLPGMAYRCLYDEYWTMKFISSGCRDLTGYEPDELIDNRHLPWVDLMFADESDAVSSAVDDAIAAAEPFSVEYRLRRANGDIIWVWERGRAVEDDGGMVLEGIILDVTERKQLESRLSEMATLDPLTGQFNRRETDRILQEEVTRAERYGRKLAILWVDLDHFKDVNDSRGHAVGDEVLRSISLRLADSIRTVDTLGRFGGEEFIVVLPEMSVDEAWDVAERLRVRVADEPIRVSDGDPLTLTISIGVAVYPDHAESAEGLCNMADKAMYQAKDQGRNRTMVFSQVAGTIESDKSGEA</sequence>
<dbReference type="NCBIfam" id="TIGR00254">
    <property type="entry name" value="GGDEF"/>
    <property type="match status" value="1"/>
</dbReference>
<keyword evidence="6" id="KW-0548">Nucleotidyltransferase</keyword>
<gene>
    <name evidence="6" type="ORF">ACFOZ5_00580</name>
</gene>
<dbReference type="PANTHER" id="PTHR44757:SF2">
    <property type="entry name" value="BIOFILM ARCHITECTURE MAINTENANCE PROTEIN MBAA"/>
    <property type="match status" value="1"/>
</dbReference>
<evidence type="ECO:0000313" key="6">
    <source>
        <dbReference type="EMBL" id="MFC4257518.1"/>
    </source>
</evidence>
<evidence type="ECO:0000313" key="7">
    <source>
        <dbReference type="Proteomes" id="UP001595798"/>
    </source>
</evidence>
<dbReference type="InterPro" id="IPR029787">
    <property type="entry name" value="Nucleotide_cyclase"/>
</dbReference>
<comment type="caution">
    <text evidence="6">The sequence shown here is derived from an EMBL/GenBank/DDBJ whole genome shotgun (WGS) entry which is preliminary data.</text>
</comment>
<dbReference type="Gene3D" id="3.30.70.270">
    <property type="match status" value="1"/>
</dbReference>
<name>A0ABV8QDW0_9GAMM</name>
<evidence type="ECO:0000259" key="4">
    <source>
        <dbReference type="PROSITE" id="PS50113"/>
    </source>
</evidence>
<dbReference type="GO" id="GO:0052621">
    <property type="term" value="F:diguanylate cyclase activity"/>
    <property type="evidence" value="ECO:0007669"/>
    <property type="project" value="UniProtKB-EC"/>
</dbReference>
<dbReference type="Pfam" id="PF08448">
    <property type="entry name" value="PAS_4"/>
    <property type="match status" value="1"/>
</dbReference>
<dbReference type="Pfam" id="PF00990">
    <property type="entry name" value="GGDEF"/>
    <property type="match status" value="1"/>
</dbReference>
<keyword evidence="6" id="KW-0808">Transferase</keyword>
<dbReference type="PROSITE" id="PS50112">
    <property type="entry name" value="PAS"/>
    <property type="match status" value="2"/>
</dbReference>
<proteinExistence type="predicted"/>
<dbReference type="InterPro" id="IPR000014">
    <property type="entry name" value="PAS"/>
</dbReference>
<dbReference type="SMART" id="SM00267">
    <property type="entry name" value="GGDEF"/>
    <property type="match status" value="1"/>
</dbReference>
<dbReference type="Proteomes" id="UP001595798">
    <property type="component" value="Unassembled WGS sequence"/>
</dbReference>
<dbReference type="CDD" id="cd01949">
    <property type="entry name" value="GGDEF"/>
    <property type="match status" value="1"/>
</dbReference>
<dbReference type="InterPro" id="IPR013655">
    <property type="entry name" value="PAS_fold_3"/>
</dbReference>
<feature type="domain" description="PAC" evidence="4">
    <location>
        <begin position="301"/>
        <end position="351"/>
    </location>
</feature>
<keyword evidence="7" id="KW-1185">Reference proteome</keyword>
<protein>
    <submittedName>
        <fullName evidence="6">Diguanylate cyclase</fullName>
        <ecNumber evidence="6">2.7.7.65</ecNumber>
    </submittedName>
</protein>
<reference evidence="7" key="1">
    <citation type="journal article" date="2019" name="Int. J. Syst. Evol. Microbiol.">
        <title>The Global Catalogue of Microorganisms (GCM) 10K type strain sequencing project: providing services to taxonomists for standard genome sequencing and annotation.</title>
        <authorList>
            <consortium name="The Broad Institute Genomics Platform"/>
            <consortium name="The Broad Institute Genome Sequencing Center for Infectious Disease"/>
            <person name="Wu L."/>
            <person name="Ma J."/>
        </authorList>
    </citation>
    <scope>NUCLEOTIDE SEQUENCE [LARGE SCALE GENOMIC DNA]</scope>
    <source>
        <strain evidence="7">CECT 7297</strain>
    </source>
</reference>
<dbReference type="InterPro" id="IPR035965">
    <property type="entry name" value="PAS-like_dom_sf"/>
</dbReference>
<dbReference type="EMBL" id="JBHSDI010000001">
    <property type="protein sequence ID" value="MFC4257518.1"/>
    <property type="molecule type" value="Genomic_DNA"/>
</dbReference>
<dbReference type="InterPro" id="IPR000700">
    <property type="entry name" value="PAS-assoc_C"/>
</dbReference>